<reference evidence="2 3" key="1">
    <citation type="submission" date="2020-08" db="EMBL/GenBank/DDBJ databases">
        <title>Studying the diversity of plant-associated saprophytic bacteria and their role in host health and plant-pathogen interactions.</title>
        <authorList>
            <person name="Potnis N."/>
        </authorList>
    </citation>
    <scope>NUCLEOTIDE SEQUENCE [LARGE SCALE GENOMIC DNA]</scope>
    <source>
        <strain evidence="2 3">F16</strain>
    </source>
</reference>
<protein>
    <submittedName>
        <fullName evidence="2">Uncharacterized protein</fullName>
    </submittedName>
</protein>
<dbReference type="EMBL" id="JACHNS010000001">
    <property type="protein sequence ID" value="MBB4591997.1"/>
    <property type="molecule type" value="Genomic_DNA"/>
</dbReference>
<keyword evidence="3" id="KW-1185">Reference proteome</keyword>
<gene>
    <name evidence="2" type="ORF">FHR60_000620</name>
</gene>
<name>A0ABR6JGR5_9XANT</name>
<comment type="caution">
    <text evidence="2">The sequence shown here is derived from an EMBL/GenBank/DDBJ whole genome shotgun (WGS) entry which is preliminary data.</text>
</comment>
<sequence>MEESGQEHDKRHSTSRLLTRLINDAEQYPHVRSAVIETLVQLDKRIAHLNNFENEFIAYKQILNSGPRFVRMHLKGDNALDACLSKDTDPLQTGTSVWDIQVLANPWLPARAQEEFYTHIKRIVFEEIDAARTKIAIALYQDIQIQLPLDESEASSHLLERQSIIFFDEKSGLVDEKTIICDEAEEAKELANPHSLEVNNKIHYQKEIISQLNYHDNQGKEDEGPEGPEGQRIEPSTSPHPSIVINSNIETTIEYHLAYKWHFESDAPEAIGMDFQKKKTGSHRKITTTDKEFADQVLMKIINITVLRPDKIETMIAWSDFERDELSIDSPQLMGATLPSIYYHLRETLFSLCKIADGSSLHTDERDTCKNKFNAIYRLAFKYPTDSSNPEQDPEEHKYQKRFNMVFNAVAGRTLALKHEDPDRLVKGLIELIDARRIYLTPSQISADGLWGVQNAALQSIMQSREKLKSLIRLLHRTAFPELPPLSAAFSDDLALIDSLKNHPYINVQQFPFSGVDMAALVRIPHNKQVAFDFNNFLRSLDARSHIRIHQHNTLREGNISYETTLALLIENTVIALITLTSAHQNELPFVPIWEGAEVCNAPLLDMHEQRKTAIALTEDYVLRNRMTQQHKLIQYALSKHSH</sequence>
<dbReference type="Proteomes" id="UP000554726">
    <property type="component" value="Unassembled WGS sequence"/>
</dbReference>
<proteinExistence type="predicted"/>
<evidence type="ECO:0000313" key="3">
    <source>
        <dbReference type="Proteomes" id="UP000554726"/>
    </source>
</evidence>
<feature type="region of interest" description="Disordered" evidence="1">
    <location>
        <begin position="216"/>
        <end position="242"/>
    </location>
</feature>
<accession>A0ABR6JGR5</accession>
<evidence type="ECO:0000256" key="1">
    <source>
        <dbReference type="SAM" id="MobiDB-lite"/>
    </source>
</evidence>
<evidence type="ECO:0000313" key="2">
    <source>
        <dbReference type="EMBL" id="MBB4591997.1"/>
    </source>
</evidence>
<dbReference type="RefSeq" id="WP_184438870.1">
    <property type="nucleotide sequence ID" value="NZ_JACHNS010000001.1"/>
</dbReference>
<organism evidence="2 3">
    <name type="scientific">Xanthomonas cannabis</name>
    <dbReference type="NCBI Taxonomy" id="1885674"/>
    <lineage>
        <taxon>Bacteria</taxon>
        <taxon>Pseudomonadati</taxon>
        <taxon>Pseudomonadota</taxon>
        <taxon>Gammaproteobacteria</taxon>
        <taxon>Lysobacterales</taxon>
        <taxon>Lysobacteraceae</taxon>
        <taxon>Xanthomonas</taxon>
    </lineage>
</organism>